<dbReference type="PANTHER" id="PTHR33085:SF129">
    <property type="entry name" value="OS04G0426500 PROTEIN"/>
    <property type="match status" value="1"/>
</dbReference>
<dbReference type="AlphaFoldDB" id="A0ABC9FZ65"/>
<dbReference type="Pfam" id="PF07893">
    <property type="entry name" value="DUF1668"/>
    <property type="match status" value="1"/>
</dbReference>
<keyword evidence="2" id="KW-1185">Reference proteome</keyword>
<protein>
    <submittedName>
        <fullName evidence="1">Uncharacterized protein</fullName>
    </submittedName>
</protein>
<sequence length="384" mass="42617">MGLSRRFLNLIVNDSIPGVRSLRCIDLTRNEFFYPAGTPLPPSAASTLEQIRLPSPTLSFKSSGISCSPLSGRKVFCTGRSGDAFIFDADTRQVVTTPTITKPKWEPVSIFVPSAGGDDADPDPDGTLFVMERRPKQEAKSVGHQFEAFVYGRISKTSPSKSWHGELLPAPPYLRDSKYNRHQFEMTSYAVVGGGSHICISAEGHAHYQLSPVAVTYCLDTVRHTWSKVGDWKLPFRGKAEYVHELKLWFGIGDKYPVLAAADLSTMDSDSSLVRSWDLGLDDTLKYESIDDVDLESGETLHKEWREPQESQLVHLGAGRFCVASSFQAMGIIRTSLGNELTFKRFAVFTGVEVMPRVHGLAELQMVQHKSKRTPDATLIDLVF</sequence>
<dbReference type="InterPro" id="IPR012871">
    <property type="entry name" value="DUF1668_ORYSA"/>
</dbReference>
<name>A0ABC9FZ65_9POAL</name>
<proteinExistence type="predicted"/>
<evidence type="ECO:0000313" key="1">
    <source>
        <dbReference type="EMBL" id="CAL5084071.1"/>
    </source>
</evidence>
<evidence type="ECO:0000313" key="2">
    <source>
        <dbReference type="Proteomes" id="UP001497457"/>
    </source>
</evidence>
<accession>A0ABC9FZ65</accession>
<organism evidence="1 2">
    <name type="scientific">Urochloa decumbens</name>
    <dbReference type="NCBI Taxonomy" id="240449"/>
    <lineage>
        <taxon>Eukaryota</taxon>
        <taxon>Viridiplantae</taxon>
        <taxon>Streptophyta</taxon>
        <taxon>Embryophyta</taxon>
        <taxon>Tracheophyta</taxon>
        <taxon>Spermatophyta</taxon>
        <taxon>Magnoliopsida</taxon>
        <taxon>Liliopsida</taxon>
        <taxon>Poales</taxon>
        <taxon>Poaceae</taxon>
        <taxon>PACMAD clade</taxon>
        <taxon>Panicoideae</taxon>
        <taxon>Panicodae</taxon>
        <taxon>Paniceae</taxon>
        <taxon>Melinidinae</taxon>
        <taxon>Urochloa</taxon>
    </lineage>
</organism>
<dbReference type="Proteomes" id="UP001497457">
    <property type="component" value="Chromosome 7b"/>
</dbReference>
<dbReference type="EMBL" id="OZ075117">
    <property type="protein sequence ID" value="CAL5084071.1"/>
    <property type="molecule type" value="Genomic_DNA"/>
</dbReference>
<reference evidence="1" key="1">
    <citation type="submission" date="2024-10" db="EMBL/GenBank/DDBJ databases">
        <authorList>
            <person name="Ryan C."/>
        </authorList>
    </citation>
    <scope>NUCLEOTIDE SEQUENCE [LARGE SCALE GENOMIC DNA]</scope>
</reference>
<gene>
    <name evidence="1" type="ORF">URODEC1_LOCUS110322</name>
</gene>
<dbReference type="PANTHER" id="PTHR33085">
    <property type="entry name" value="OS12G0113100 PROTEIN-RELATED"/>
    <property type="match status" value="1"/>
</dbReference>